<feature type="domain" description="N-acetyltransferase" evidence="1">
    <location>
        <begin position="4"/>
        <end position="140"/>
    </location>
</feature>
<reference evidence="3" key="3">
    <citation type="journal article" date="2024" name="Int. J. Antimicrob. Agents">
        <title>Identification of a novel Providencia species showing multi-drug-resistant in three patients with hospital-acquired infection.</title>
        <authorList>
            <person name="Yang W."/>
            <person name="Chen J."/>
            <person name="Yang F."/>
            <person name="Ji P."/>
            <person name="Shen S."/>
            <person name="Yin D."/>
            <person name="Hu F."/>
        </authorList>
    </citation>
    <scope>NUCLEOTIDE SEQUENCE</scope>
    <source>
        <strain evidence="3">CRE-138-0111</strain>
    </source>
</reference>
<evidence type="ECO:0000313" key="4">
    <source>
        <dbReference type="Proteomes" id="UP001156701"/>
    </source>
</evidence>
<evidence type="ECO:0000313" key="3">
    <source>
        <dbReference type="EMBL" id="MDO7858659.1"/>
    </source>
</evidence>
<dbReference type="RefSeq" id="WP_210814264.1">
    <property type="nucleotide sequence ID" value="NZ_JARRYG010000005.1"/>
</dbReference>
<dbReference type="InterPro" id="IPR000182">
    <property type="entry name" value="GNAT_dom"/>
</dbReference>
<dbReference type="AlphaFoldDB" id="A0AA42FKN4"/>
<protein>
    <submittedName>
        <fullName evidence="2">GNAT family N-acetyltransferase</fullName>
    </submittedName>
</protein>
<dbReference type="Proteomes" id="UP001156701">
    <property type="component" value="Unassembled WGS sequence"/>
</dbReference>
<dbReference type="EMBL" id="JAUQTG010000017">
    <property type="protein sequence ID" value="MDO7858659.1"/>
    <property type="molecule type" value="Genomic_DNA"/>
</dbReference>
<organism evidence="2 4">
    <name type="scientific">Providencia huashanensis</name>
    <dbReference type="NCBI Taxonomy" id="3037798"/>
    <lineage>
        <taxon>Bacteria</taxon>
        <taxon>Pseudomonadati</taxon>
        <taxon>Pseudomonadota</taxon>
        <taxon>Gammaproteobacteria</taxon>
        <taxon>Enterobacterales</taxon>
        <taxon>Morganellaceae</taxon>
        <taxon>Providencia</taxon>
    </lineage>
</organism>
<reference evidence="3" key="2">
    <citation type="submission" date="2023-07" db="EMBL/GenBank/DDBJ databases">
        <authorList>
            <person name="Yang W."/>
            <person name="Chen J."/>
            <person name="Ji P."/>
            <person name="Hu F."/>
        </authorList>
    </citation>
    <scope>NUCLEOTIDE SEQUENCE</scope>
    <source>
        <strain evidence="3">CRE-138-0111</strain>
    </source>
</reference>
<dbReference type="Gene3D" id="3.40.630.30">
    <property type="match status" value="1"/>
</dbReference>
<evidence type="ECO:0000313" key="2">
    <source>
        <dbReference type="EMBL" id="MDG4695815.1"/>
    </source>
</evidence>
<dbReference type="PROSITE" id="PS51186">
    <property type="entry name" value="GNAT"/>
    <property type="match status" value="1"/>
</dbReference>
<dbReference type="GO" id="GO:0016747">
    <property type="term" value="F:acyltransferase activity, transferring groups other than amino-acyl groups"/>
    <property type="evidence" value="ECO:0007669"/>
    <property type="project" value="InterPro"/>
</dbReference>
<accession>A0AA42FKN4</accession>
<dbReference type="SUPFAM" id="SSF55729">
    <property type="entry name" value="Acyl-CoA N-acyltransferases (Nat)"/>
    <property type="match status" value="1"/>
</dbReference>
<reference evidence="2" key="1">
    <citation type="submission" date="2023-03" db="EMBL/GenBank/DDBJ databases">
        <title>a new species belonging to Providencia genus.</title>
        <authorList>
            <person name="Yang W."/>
            <person name="Hu F."/>
            <person name="Shen S."/>
            <person name="Ding L."/>
            <person name="Yin D."/>
        </authorList>
    </citation>
    <scope>NUCLEOTIDE SEQUENCE</scope>
    <source>
        <strain evidence="2">CRE-3FA-0001</strain>
    </source>
</reference>
<dbReference type="CDD" id="cd04301">
    <property type="entry name" value="NAT_SF"/>
    <property type="match status" value="1"/>
</dbReference>
<dbReference type="InterPro" id="IPR016181">
    <property type="entry name" value="Acyl_CoA_acyltransferase"/>
</dbReference>
<name>A0AA42FKN4_9GAMM</name>
<comment type="caution">
    <text evidence="2">The sequence shown here is derived from an EMBL/GenBank/DDBJ whole genome shotgun (WGS) entry which is preliminary data.</text>
</comment>
<keyword evidence="5" id="KW-1185">Reference proteome</keyword>
<dbReference type="Proteomes" id="UP001176478">
    <property type="component" value="Unassembled WGS sequence"/>
</dbReference>
<dbReference type="EMBL" id="JARRYG010000005">
    <property type="protein sequence ID" value="MDG4695815.1"/>
    <property type="molecule type" value="Genomic_DNA"/>
</dbReference>
<evidence type="ECO:0000313" key="5">
    <source>
        <dbReference type="Proteomes" id="UP001176478"/>
    </source>
</evidence>
<evidence type="ECO:0000259" key="1">
    <source>
        <dbReference type="PROSITE" id="PS51186"/>
    </source>
</evidence>
<proteinExistence type="predicted"/>
<gene>
    <name evidence="2" type="ORF">P7V44_06130</name>
    <name evidence="3" type="ORF">Q5E86_20400</name>
</gene>
<dbReference type="Pfam" id="PF00583">
    <property type="entry name" value="Acetyltransf_1"/>
    <property type="match status" value="1"/>
</dbReference>
<sequence>MNIVVTHDVTSADKDELLNGLRSFNVQFLNPERFSSLGVFFKDNDGVMVGGLLAEVKANWLCIDFLWGSEKARNEGLGRKLMCAAEQEAVKVGCLHGLVDIFSFQALPFYEKLGYVKQMSLPDFPESGMQRHYLTKAKLSS</sequence>